<sequence length="23" mass="2760">MNGMVTAQLLYLFYTLLKNELRK</sequence>
<reference evidence="1" key="1">
    <citation type="submission" date="2018-02" db="EMBL/GenBank/DDBJ databases">
        <title>Rhizophora mucronata_Transcriptome.</title>
        <authorList>
            <person name="Meera S.P."/>
            <person name="Sreeshan A."/>
            <person name="Augustine A."/>
        </authorList>
    </citation>
    <scope>NUCLEOTIDE SEQUENCE</scope>
    <source>
        <tissue evidence="1">Leaf</tissue>
    </source>
</reference>
<proteinExistence type="predicted"/>
<protein>
    <submittedName>
        <fullName evidence="1">Uncharacterized protein</fullName>
    </submittedName>
</protein>
<name>A0A2P2PC89_RHIMU</name>
<dbReference type="EMBL" id="GGEC01071863">
    <property type="protein sequence ID" value="MBX52347.1"/>
    <property type="molecule type" value="Transcribed_RNA"/>
</dbReference>
<dbReference type="AlphaFoldDB" id="A0A2P2PC89"/>
<evidence type="ECO:0000313" key="1">
    <source>
        <dbReference type="EMBL" id="MBX52347.1"/>
    </source>
</evidence>
<accession>A0A2P2PC89</accession>
<organism evidence="1">
    <name type="scientific">Rhizophora mucronata</name>
    <name type="common">Asiatic mangrove</name>
    <dbReference type="NCBI Taxonomy" id="61149"/>
    <lineage>
        <taxon>Eukaryota</taxon>
        <taxon>Viridiplantae</taxon>
        <taxon>Streptophyta</taxon>
        <taxon>Embryophyta</taxon>
        <taxon>Tracheophyta</taxon>
        <taxon>Spermatophyta</taxon>
        <taxon>Magnoliopsida</taxon>
        <taxon>eudicotyledons</taxon>
        <taxon>Gunneridae</taxon>
        <taxon>Pentapetalae</taxon>
        <taxon>rosids</taxon>
        <taxon>fabids</taxon>
        <taxon>Malpighiales</taxon>
        <taxon>Rhizophoraceae</taxon>
        <taxon>Rhizophora</taxon>
    </lineage>
</organism>